<evidence type="ECO:0000259" key="1">
    <source>
        <dbReference type="PROSITE" id="PS50404"/>
    </source>
</evidence>
<evidence type="ECO:0000313" key="3">
    <source>
        <dbReference type="EMBL" id="MBB6508967.1"/>
    </source>
</evidence>
<dbReference type="SFLD" id="SFLDS00019">
    <property type="entry name" value="Glutathione_Transferase_(cytos"/>
    <property type="match status" value="1"/>
</dbReference>
<dbReference type="EC" id="2.5.1.18" evidence="3"/>
<dbReference type="Pfam" id="PF13410">
    <property type="entry name" value="GST_C_2"/>
    <property type="match status" value="1"/>
</dbReference>
<keyword evidence="4" id="KW-1185">Reference proteome</keyword>
<comment type="caution">
    <text evidence="3">The sequence shown here is derived from an EMBL/GenBank/DDBJ whole genome shotgun (WGS) entry which is preliminary data.</text>
</comment>
<dbReference type="PANTHER" id="PTHR44051:SF8">
    <property type="entry name" value="GLUTATHIONE S-TRANSFERASE GSTA"/>
    <property type="match status" value="1"/>
</dbReference>
<dbReference type="SFLD" id="SFLDG00358">
    <property type="entry name" value="Main_(cytGST)"/>
    <property type="match status" value="1"/>
</dbReference>
<dbReference type="RefSeq" id="WP_184654741.1">
    <property type="nucleotide sequence ID" value="NZ_JACHBU010000004.1"/>
</dbReference>
<dbReference type="PANTHER" id="PTHR44051">
    <property type="entry name" value="GLUTATHIONE S-TRANSFERASE-RELATED"/>
    <property type="match status" value="1"/>
</dbReference>
<dbReference type="SUPFAM" id="SSF52833">
    <property type="entry name" value="Thioredoxin-like"/>
    <property type="match status" value="1"/>
</dbReference>
<evidence type="ECO:0000259" key="2">
    <source>
        <dbReference type="PROSITE" id="PS50405"/>
    </source>
</evidence>
<dbReference type="InterPro" id="IPR036282">
    <property type="entry name" value="Glutathione-S-Trfase_C_sf"/>
</dbReference>
<dbReference type="EMBL" id="JACHBU010000004">
    <property type="protein sequence ID" value="MBB6508967.1"/>
    <property type="molecule type" value="Genomic_DNA"/>
</dbReference>
<evidence type="ECO:0000313" key="4">
    <source>
        <dbReference type="Proteomes" id="UP000585437"/>
    </source>
</evidence>
<dbReference type="GO" id="GO:0004364">
    <property type="term" value="F:glutathione transferase activity"/>
    <property type="evidence" value="ECO:0007669"/>
    <property type="project" value="UniProtKB-EC"/>
</dbReference>
<dbReference type="SUPFAM" id="SSF47616">
    <property type="entry name" value="GST C-terminal domain-like"/>
    <property type="match status" value="1"/>
</dbReference>
<feature type="domain" description="GST N-terminal" evidence="1">
    <location>
        <begin position="1"/>
        <end position="80"/>
    </location>
</feature>
<reference evidence="3 4" key="1">
    <citation type="submission" date="2020-08" db="EMBL/GenBank/DDBJ databases">
        <title>The Agave Microbiome: Exploring the role of microbial communities in plant adaptations to desert environments.</title>
        <authorList>
            <person name="Partida-Martinez L.P."/>
        </authorList>
    </citation>
    <scope>NUCLEOTIDE SEQUENCE [LARGE SCALE GENOMIC DNA]</scope>
    <source>
        <strain evidence="3 4">AS3.12</strain>
    </source>
</reference>
<dbReference type="Gene3D" id="3.40.30.10">
    <property type="entry name" value="Glutaredoxin"/>
    <property type="match status" value="1"/>
</dbReference>
<dbReference type="PROSITE" id="PS50404">
    <property type="entry name" value="GST_NTER"/>
    <property type="match status" value="1"/>
</dbReference>
<accession>A0A7X0MRK3</accession>
<dbReference type="Gene3D" id="1.20.1050.10">
    <property type="match status" value="1"/>
</dbReference>
<feature type="domain" description="GST C-terminal" evidence="2">
    <location>
        <begin position="86"/>
        <end position="210"/>
    </location>
</feature>
<protein>
    <submittedName>
        <fullName evidence="3">Glutathione S-transferase</fullName>
        <ecNumber evidence="3">2.5.1.18</ecNumber>
    </submittedName>
</protein>
<dbReference type="SFLD" id="SFLDG01150">
    <property type="entry name" value="Main.1:_Beta-like"/>
    <property type="match status" value="1"/>
</dbReference>
<proteinExistence type="predicted"/>
<sequence length="211" mass="23160">MLTLYISPGSCSRASHIALAESGLDYQVSLIRFAEGEQRSEAYLKVNPKGRVPALVTDKGVLTETVALLPYIAQLVPEKNLAPLDDPYLFAKMQAFNAYLSSTVHINHAHGRRGARWADNAASHADMIAKVPKTMRDSFALIEDGLVEGQFVLGDTFSVADAYLFVMTGWLESDHVDMAEFPKVAAHYRRIEMRPAVQRVLAEEAAAKPAA</sequence>
<dbReference type="PROSITE" id="PS50405">
    <property type="entry name" value="GST_CTER"/>
    <property type="match status" value="1"/>
</dbReference>
<dbReference type="Proteomes" id="UP000585437">
    <property type="component" value="Unassembled WGS sequence"/>
</dbReference>
<gene>
    <name evidence="3" type="ORF">F4695_002324</name>
</gene>
<dbReference type="InterPro" id="IPR040079">
    <property type="entry name" value="Glutathione_S-Trfase"/>
</dbReference>
<dbReference type="CDD" id="cd03057">
    <property type="entry name" value="GST_N_Beta"/>
    <property type="match status" value="1"/>
</dbReference>
<dbReference type="InterPro" id="IPR004045">
    <property type="entry name" value="Glutathione_S-Trfase_N"/>
</dbReference>
<dbReference type="Pfam" id="PF02798">
    <property type="entry name" value="GST_N"/>
    <property type="match status" value="1"/>
</dbReference>
<organism evidence="3 4">
    <name type="scientific">Rhizobium soli</name>
    <dbReference type="NCBI Taxonomy" id="424798"/>
    <lineage>
        <taxon>Bacteria</taxon>
        <taxon>Pseudomonadati</taxon>
        <taxon>Pseudomonadota</taxon>
        <taxon>Alphaproteobacteria</taxon>
        <taxon>Hyphomicrobiales</taxon>
        <taxon>Rhizobiaceae</taxon>
        <taxon>Rhizobium/Agrobacterium group</taxon>
        <taxon>Rhizobium</taxon>
    </lineage>
</organism>
<dbReference type="AlphaFoldDB" id="A0A7X0MRK3"/>
<dbReference type="InterPro" id="IPR010987">
    <property type="entry name" value="Glutathione-S-Trfase_C-like"/>
</dbReference>
<name>A0A7X0MRK3_9HYPH</name>
<dbReference type="InterPro" id="IPR036249">
    <property type="entry name" value="Thioredoxin-like_sf"/>
</dbReference>
<dbReference type="CDD" id="cd03188">
    <property type="entry name" value="GST_C_Beta"/>
    <property type="match status" value="1"/>
</dbReference>
<keyword evidence="3" id="KW-0808">Transferase</keyword>